<gene>
    <name evidence="1" type="ORF">Q9312_10890</name>
</gene>
<proteinExistence type="predicted"/>
<dbReference type="EMBL" id="CP133548">
    <property type="protein sequence ID" value="WMS85720.1"/>
    <property type="molecule type" value="Genomic_DNA"/>
</dbReference>
<protein>
    <submittedName>
        <fullName evidence="1">Uncharacterized protein</fullName>
    </submittedName>
</protein>
<dbReference type="AlphaFoldDB" id="A0AA51X649"/>
<dbReference type="RefSeq" id="WP_309200873.1">
    <property type="nucleotide sequence ID" value="NZ_CP133548.1"/>
</dbReference>
<keyword evidence="2" id="KW-1185">Reference proteome</keyword>
<organism evidence="1 2">
    <name type="scientific">Pleionea litopenaei</name>
    <dbReference type="NCBI Taxonomy" id="3070815"/>
    <lineage>
        <taxon>Bacteria</taxon>
        <taxon>Pseudomonadati</taxon>
        <taxon>Pseudomonadota</taxon>
        <taxon>Gammaproteobacteria</taxon>
        <taxon>Oceanospirillales</taxon>
        <taxon>Pleioneaceae</taxon>
        <taxon>Pleionea</taxon>
    </lineage>
</organism>
<evidence type="ECO:0000313" key="2">
    <source>
        <dbReference type="Proteomes" id="UP001239782"/>
    </source>
</evidence>
<dbReference type="KEGG" id="plei:Q9312_10890"/>
<accession>A0AA51X649</accession>
<name>A0AA51X649_9GAMM</name>
<evidence type="ECO:0000313" key="1">
    <source>
        <dbReference type="EMBL" id="WMS85720.1"/>
    </source>
</evidence>
<sequence length="94" mass="10643">MFIRWSFISVFVILGALEFSQQVYAEGVEQQSSVCNWTLDSQDIDSDFDGDVILRVSTNTPLKGVVSKPNSVEFVPFPLPPQARYHIRAPPWQV</sequence>
<reference evidence="1 2" key="1">
    <citation type="submission" date="2023-08" db="EMBL/GenBank/DDBJ databases">
        <title>Pleionea litopenaei sp. nov., isolated from stomach of juvenile Litopenaeus vannamei.</title>
        <authorList>
            <person name="Rho A.M."/>
            <person name="Hwang C.Y."/>
        </authorList>
    </citation>
    <scope>NUCLEOTIDE SEQUENCE [LARGE SCALE GENOMIC DNA]</scope>
    <source>
        <strain evidence="1 2">HL-JVS1</strain>
    </source>
</reference>
<dbReference type="Proteomes" id="UP001239782">
    <property type="component" value="Chromosome"/>
</dbReference>